<feature type="domain" description="RecF/RecN/SMC N-terminal" evidence="11">
    <location>
        <begin position="1"/>
        <end position="504"/>
    </location>
</feature>
<dbReference type="CDD" id="cd03241">
    <property type="entry name" value="ABC_RecN"/>
    <property type="match status" value="2"/>
</dbReference>
<dbReference type="InterPro" id="IPR004604">
    <property type="entry name" value="DNA_recomb/repair_RecN"/>
</dbReference>
<dbReference type="PANTHER" id="PTHR11059:SF0">
    <property type="entry name" value="DNA REPAIR PROTEIN RECN"/>
    <property type="match status" value="1"/>
</dbReference>
<dbReference type="EMBL" id="FUWY01000006">
    <property type="protein sequence ID" value="SJZ90337.1"/>
    <property type="molecule type" value="Genomic_DNA"/>
</dbReference>
<evidence type="ECO:0000256" key="2">
    <source>
        <dbReference type="ARBA" id="ARBA00009441"/>
    </source>
</evidence>
<evidence type="ECO:0000259" key="11">
    <source>
        <dbReference type="Pfam" id="PF02463"/>
    </source>
</evidence>
<accession>A0A1T4PG86</accession>
<evidence type="ECO:0000256" key="4">
    <source>
        <dbReference type="ARBA" id="ARBA00022741"/>
    </source>
</evidence>
<organism evidence="12 13">
    <name type="scientific">Anaerorhabdus furcosa</name>
    <dbReference type="NCBI Taxonomy" id="118967"/>
    <lineage>
        <taxon>Bacteria</taxon>
        <taxon>Bacillati</taxon>
        <taxon>Bacillota</taxon>
        <taxon>Erysipelotrichia</taxon>
        <taxon>Erysipelotrichales</taxon>
        <taxon>Erysipelotrichaceae</taxon>
        <taxon>Anaerorhabdus</taxon>
    </lineage>
</organism>
<evidence type="ECO:0000256" key="6">
    <source>
        <dbReference type="ARBA" id="ARBA00022840"/>
    </source>
</evidence>
<sequence length="551" mass="62609">MIKHLFIKDFVLFDQIQLDFESGFSAFTGETGAGKSLLIDAIGLLLADRASSSMIKHGKDSALIEGIFDLSNNEDAIQLLSNEGFDHFDEVVISRELKNDGKSTAKINYRIVTLNLLKQVLQYEIDIHSQHDNQYLLNRSFHIRLLDQYMHDSKLPQEVESKYKIYSALLSELERAKQEDYNENDLEYFQFQVNEIEKANLVLNEDTELSEQEKMYQSISKNLEKYTKVLEIYDDQVQPHLYELKKILETLNGGNECKDLLEHTSSCYYELEESFDVFKKFFGSLETSEIDIDAIQERLFEIQRLKHKYGHSIQDILDTKDEIQAKIDRIQNRQEVLEKMQQDVDQSLTEFNQVAMELSNKRKKSSIQLDKDIMTHLKDLMLPNAEFKTSITEGSPSKTGIDNIEFLISMNPGESLKPLAKVASGGELSRLMLGLKTIFTSLQGIQTVIFDEIDSGVSGPVATSIGLKMRELSKSSQVFSVTHLAPVAACASHHYHVQKNQENNSTDTEVILLNEDEKIKQLALIASGDITSASLEAAKELYLKSQVMSNG</sequence>
<dbReference type="AlphaFoldDB" id="A0A1T4PG86"/>
<dbReference type="InterPro" id="IPR027417">
    <property type="entry name" value="P-loop_NTPase"/>
</dbReference>
<dbReference type="Gene3D" id="3.40.50.300">
    <property type="entry name" value="P-loop containing nucleotide triphosphate hydrolases"/>
    <property type="match status" value="2"/>
</dbReference>
<protein>
    <recommendedName>
        <fullName evidence="3 9">DNA repair protein RecN</fullName>
    </recommendedName>
    <alternativeName>
        <fullName evidence="8 9">Recombination protein N</fullName>
    </alternativeName>
</protein>
<keyword evidence="10" id="KW-0175">Coiled coil</keyword>
<evidence type="ECO:0000256" key="3">
    <source>
        <dbReference type="ARBA" id="ARBA00021315"/>
    </source>
</evidence>
<dbReference type="SUPFAM" id="SSF52540">
    <property type="entry name" value="P-loop containing nucleoside triphosphate hydrolases"/>
    <property type="match status" value="1"/>
</dbReference>
<proteinExistence type="inferred from homology"/>
<keyword evidence="4" id="KW-0547">Nucleotide-binding</keyword>
<keyword evidence="13" id="KW-1185">Reference proteome</keyword>
<name>A0A1T4PG86_9FIRM</name>
<comment type="function">
    <text evidence="1 9">May be involved in recombinational repair of damaged DNA.</text>
</comment>
<dbReference type="GO" id="GO:0009432">
    <property type="term" value="P:SOS response"/>
    <property type="evidence" value="ECO:0007669"/>
    <property type="project" value="TreeGrafter"/>
</dbReference>
<comment type="similarity">
    <text evidence="2 9">Belongs to the RecN family.</text>
</comment>
<dbReference type="InterPro" id="IPR003395">
    <property type="entry name" value="RecF/RecN/SMC_N"/>
</dbReference>
<evidence type="ECO:0000313" key="12">
    <source>
        <dbReference type="EMBL" id="SJZ90337.1"/>
    </source>
</evidence>
<dbReference type="PIRSF" id="PIRSF003128">
    <property type="entry name" value="RecN"/>
    <property type="match status" value="1"/>
</dbReference>
<evidence type="ECO:0000256" key="7">
    <source>
        <dbReference type="ARBA" id="ARBA00023204"/>
    </source>
</evidence>
<feature type="coiled-coil region" evidence="10">
    <location>
        <begin position="313"/>
        <end position="350"/>
    </location>
</feature>
<dbReference type="RefSeq" id="WP_078712396.1">
    <property type="nucleotide sequence ID" value="NZ_FUWY01000006.1"/>
</dbReference>
<keyword evidence="7 9" id="KW-0234">DNA repair</keyword>
<evidence type="ECO:0000256" key="5">
    <source>
        <dbReference type="ARBA" id="ARBA00022763"/>
    </source>
</evidence>
<dbReference type="GO" id="GO:0005524">
    <property type="term" value="F:ATP binding"/>
    <property type="evidence" value="ECO:0007669"/>
    <property type="project" value="UniProtKB-KW"/>
</dbReference>
<dbReference type="GO" id="GO:0006310">
    <property type="term" value="P:DNA recombination"/>
    <property type="evidence" value="ECO:0007669"/>
    <property type="project" value="InterPro"/>
</dbReference>
<keyword evidence="6" id="KW-0067">ATP-binding</keyword>
<reference evidence="13" key="1">
    <citation type="submission" date="2017-02" db="EMBL/GenBank/DDBJ databases">
        <authorList>
            <person name="Varghese N."/>
            <person name="Submissions S."/>
        </authorList>
    </citation>
    <scope>NUCLEOTIDE SEQUENCE [LARGE SCALE GENOMIC DNA]</scope>
    <source>
        <strain evidence="13">ATCC 25662</strain>
    </source>
</reference>
<evidence type="ECO:0000256" key="8">
    <source>
        <dbReference type="ARBA" id="ARBA00033408"/>
    </source>
</evidence>
<evidence type="ECO:0000256" key="10">
    <source>
        <dbReference type="SAM" id="Coils"/>
    </source>
</evidence>
<dbReference type="PANTHER" id="PTHR11059">
    <property type="entry name" value="DNA REPAIR PROTEIN RECN"/>
    <property type="match status" value="1"/>
</dbReference>
<dbReference type="GO" id="GO:0043590">
    <property type="term" value="C:bacterial nucleoid"/>
    <property type="evidence" value="ECO:0007669"/>
    <property type="project" value="TreeGrafter"/>
</dbReference>
<gene>
    <name evidence="12" type="ORF">SAMN02745191_1996</name>
</gene>
<evidence type="ECO:0000313" key="13">
    <source>
        <dbReference type="Proteomes" id="UP000243297"/>
    </source>
</evidence>
<keyword evidence="5 9" id="KW-0227">DNA damage</keyword>
<evidence type="ECO:0000256" key="1">
    <source>
        <dbReference type="ARBA" id="ARBA00003618"/>
    </source>
</evidence>
<dbReference type="Proteomes" id="UP000243297">
    <property type="component" value="Unassembled WGS sequence"/>
</dbReference>
<evidence type="ECO:0000256" key="9">
    <source>
        <dbReference type="PIRNR" id="PIRNR003128"/>
    </source>
</evidence>
<dbReference type="Pfam" id="PF02463">
    <property type="entry name" value="SMC_N"/>
    <property type="match status" value="1"/>
</dbReference>
<dbReference type="OrthoDB" id="9806954at2"/>
<dbReference type="GO" id="GO:0006281">
    <property type="term" value="P:DNA repair"/>
    <property type="evidence" value="ECO:0007669"/>
    <property type="project" value="UniProtKB-KW"/>
</dbReference>
<dbReference type="STRING" id="118967.SAMN02745191_1996"/>
<dbReference type="NCBIfam" id="TIGR00634">
    <property type="entry name" value="recN"/>
    <property type="match status" value="1"/>
</dbReference>